<accession>A0A6P5P6F0</accession>
<sequence>MSAVAAQEPGLPDQEGDGGGMGDDSRQIVLHVLPIEEAAADIDGTAAFLVSQAVVRAIAEEEGGQEELLPDIEEIWPPVEEVWPIIEDIWPAIEEVWPDVEEGWYIWNDDQENDEDQRQVGDQRDYNKKGEEENDDDDDDDDDEDDDDYEYEDDEDDYEYEDDEDDYEDEEDEDDNEGEDNEDQGEIILRAY</sequence>
<evidence type="ECO:0000313" key="2">
    <source>
        <dbReference type="Proteomes" id="UP000515126"/>
    </source>
</evidence>
<dbReference type="RefSeq" id="XP_021009709.1">
    <property type="nucleotide sequence ID" value="XM_021154050.1"/>
</dbReference>
<proteinExistence type="predicted"/>
<evidence type="ECO:0000256" key="1">
    <source>
        <dbReference type="SAM" id="MobiDB-lite"/>
    </source>
</evidence>
<dbReference type="GeneID" id="110287418"/>
<feature type="compositionally biased region" description="Basic and acidic residues" evidence="1">
    <location>
        <begin position="116"/>
        <end position="131"/>
    </location>
</feature>
<feature type="compositionally biased region" description="Acidic residues" evidence="1">
    <location>
        <begin position="132"/>
        <end position="185"/>
    </location>
</feature>
<reference evidence="3" key="1">
    <citation type="submission" date="2025-08" db="UniProtKB">
        <authorList>
            <consortium name="RefSeq"/>
        </authorList>
    </citation>
    <scope>IDENTIFICATION</scope>
</reference>
<name>A0A6P5P6F0_MUSCR</name>
<gene>
    <name evidence="3" type="primary">LOC110287418</name>
</gene>
<organism evidence="2 3">
    <name type="scientific">Mus caroli</name>
    <name type="common">Ryukyu mouse</name>
    <name type="synonym">Ricefield mouse</name>
    <dbReference type="NCBI Taxonomy" id="10089"/>
    <lineage>
        <taxon>Eukaryota</taxon>
        <taxon>Metazoa</taxon>
        <taxon>Chordata</taxon>
        <taxon>Craniata</taxon>
        <taxon>Vertebrata</taxon>
        <taxon>Euteleostomi</taxon>
        <taxon>Mammalia</taxon>
        <taxon>Eutheria</taxon>
        <taxon>Euarchontoglires</taxon>
        <taxon>Glires</taxon>
        <taxon>Rodentia</taxon>
        <taxon>Myomorpha</taxon>
        <taxon>Muroidea</taxon>
        <taxon>Muridae</taxon>
        <taxon>Murinae</taxon>
        <taxon>Mus</taxon>
        <taxon>Mus</taxon>
    </lineage>
</organism>
<feature type="region of interest" description="Disordered" evidence="1">
    <location>
        <begin position="1"/>
        <end position="25"/>
    </location>
</feature>
<dbReference type="KEGG" id="mcal:110287418"/>
<evidence type="ECO:0000313" key="3">
    <source>
        <dbReference type="RefSeq" id="XP_021009709.1"/>
    </source>
</evidence>
<feature type="region of interest" description="Disordered" evidence="1">
    <location>
        <begin position="110"/>
        <end position="192"/>
    </location>
</feature>
<keyword evidence="2" id="KW-1185">Reference proteome</keyword>
<dbReference type="Proteomes" id="UP000515126">
    <property type="component" value="Chromosome X"/>
</dbReference>
<dbReference type="AlphaFoldDB" id="A0A6P5P6F0"/>
<protein>
    <submittedName>
        <fullName evidence="3">Phosphopantothenoylcysteine decarboxylase subunit SIS2-like</fullName>
    </submittedName>
</protein>